<dbReference type="OrthoDB" id="10316962at2759"/>
<sequence>MALSAGAGGSEAGTPATFPDYTVVGGAGRGAAEGEEAFEGFEGFKAPFEAFEGFENGNEGGFEGFEGEKGFEAFETVSGSCLVALAVLAIPPEFLKLEEMLRNLSTRRKKRTEISSDLGNLLKGIVKLPSVNVDEFADKLPCPLIGGLDLQGSGVSKVGSRLALHETQLQKLLLVELKRTQMCTPTECNAVGSQSEQLIDQIERCRAIMNVSGRSLIQKQIAELSKDSHLQSACEAQLCVQRFAKKIQRENSW</sequence>
<organism evidence="1 2">
    <name type="scientific">Symbiodinium microadriaticum</name>
    <name type="common">Dinoflagellate</name>
    <name type="synonym">Zooxanthella microadriatica</name>
    <dbReference type="NCBI Taxonomy" id="2951"/>
    <lineage>
        <taxon>Eukaryota</taxon>
        <taxon>Sar</taxon>
        <taxon>Alveolata</taxon>
        <taxon>Dinophyceae</taxon>
        <taxon>Suessiales</taxon>
        <taxon>Symbiodiniaceae</taxon>
        <taxon>Symbiodinium</taxon>
    </lineage>
</organism>
<keyword evidence="2" id="KW-1185">Reference proteome</keyword>
<evidence type="ECO:0000313" key="2">
    <source>
        <dbReference type="Proteomes" id="UP000186817"/>
    </source>
</evidence>
<dbReference type="Proteomes" id="UP000186817">
    <property type="component" value="Unassembled WGS sequence"/>
</dbReference>
<reference evidence="1 2" key="1">
    <citation type="submission" date="2016-02" db="EMBL/GenBank/DDBJ databases">
        <title>Genome analysis of coral dinoflagellate symbionts highlights evolutionary adaptations to a symbiotic lifestyle.</title>
        <authorList>
            <person name="Aranda M."/>
            <person name="Li Y."/>
            <person name="Liew Y.J."/>
            <person name="Baumgarten S."/>
            <person name="Simakov O."/>
            <person name="Wilson M."/>
            <person name="Piel J."/>
            <person name="Ashoor H."/>
            <person name="Bougouffa S."/>
            <person name="Bajic V.B."/>
            <person name="Ryu T."/>
            <person name="Ravasi T."/>
            <person name="Bayer T."/>
            <person name="Micklem G."/>
            <person name="Kim H."/>
            <person name="Bhak J."/>
            <person name="Lajeunesse T.C."/>
            <person name="Voolstra C.R."/>
        </authorList>
    </citation>
    <scope>NUCLEOTIDE SEQUENCE [LARGE SCALE GENOMIC DNA]</scope>
    <source>
        <strain evidence="1 2">CCMP2467</strain>
    </source>
</reference>
<comment type="caution">
    <text evidence="1">The sequence shown here is derived from an EMBL/GenBank/DDBJ whole genome shotgun (WGS) entry which is preliminary data.</text>
</comment>
<name>A0A1Q9DMB0_SYMMI</name>
<protein>
    <submittedName>
        <fullName evidence="1">Uncharacterized protein</fullName>
    </submittedName>
</protein>
<dbReference type="EMBL" id="LSRX01000472">
    <property type="protein sequence ID" value="OLP96317.1"/>
    <property type="molecule type" value="Genomic_DNA"/>
</dbReference>
<evidence type="ECO:0000313" key="1">
    <source>
        <dbReference type="EMBL" id="OLP96317.1"/>
    </source>
</evidence>
<proteinExistence type="predicted"/>
<dbReference type="AlphaFoldDB" id="A0A1Q9DMB0"/>
<accession>A0A1Q9DMB0</accession>
<gene>
    <name evidence="1" type="ORF">AK812_SmicGene21491</name>
</gene>